<evidence type="ECO:0000313" key="15">
    <source>
        <dbReference type="Proteomes" id="UP000199220"/>
    </source>
</evidence>
<dbReference type="GO" id="GO:0004674">
    <property type="term" value="F:protein serine/threonine kinase activity"/>
    <property type="evidence" value="ECO:0007669"/>
    <property type="project" value="UniProtKB-KW"/>
</dbReference>
<dbReference type="InterPro" id="IPR011009">
    <property type="entry name" value="Kinase-like_dom_sf"/>
</dbReference>
<protein>
    <recommendedName>
        <fullName evidence="2">non-specific serine/threonine protein kinase</fullName>
        <ecNumber evidence="2">2.7.11.1</ecNumber>
    </recommendedName>
</protein>
<dbReference type="AlphaFoldDB" id="A0A1H5GD82"/>
<comment type="catalytic activity">
    <reaction evidence="11">
        <text>L-seryl-[protein] + ATP = O-phospho-L-seryl-[protein] + ADP + H(+)</text>
        <dbReference type="Rhea" id="RHEA:17989"/>
        <dbReference type="Rhea" id="RHEA-COMP:9863"/>
        <dbReference type="Rhea" id="RHEA-COMP:11604"/>
        <dbReference type="ChEBI" id="CHEBI:15378"/>
        <dbReference type="ChEBI" id="CHEBI:29999"/>
        <dbReference type="ChEBI" id="CHEBI:30616"/>
        <dbReference type="ChEBI" id="CHEBI:83421"/>
        <dbReference type="ChEBI" id="CHEBI:456216"/>
        <dbReference type="EC" id="2.7.11.1"/>
    </reaction>
</comment>
<evidence type="ECO:0000256" key="1">
    <source>
        <dbReference type="ARBA" id="ARBA00009196"/>
    </source>
</evidence>
<evidence type="ECO:0000256" key="6">
    <source>
        <dbReference type="ARBA" id="ARBA00022741"/>
    </source>
</evidence>
<evidence type="ECO:0000259" key="13">
    <source>
        <dbReference type="SMART" id="SM00090"/>
    </source>
</evidence>
<dbReference type="STRING" id="648782.SAMN04488554_1614"/>
<dbReference type="Gene3D" id="1.10.510.10">
    <property type="entry name" value="Transferase(Phosphotransferase) domain 1"/>
    <property type="match status" value="1"/>
</dbReference>
<comment type="catalytic activity">
    <reaction evidence="10">
        <text>L-threonyl-[protein] + ATP = O-phospho-L-threonyl-[protein] + ADP + H(+)</text>
        <dbReference type="Rhea" id="RHEA:46608"/>
        <dbReference type="Rhea" id="RHEA-COMP:11060"/>
        <dbReference type="Rhea" id="RHEA-COMP:11605"/>
        <dbReference type="ChEBI" id="CHEBI:15378"/>
        <dbReference type="ChEBI" id="CHEBI:30013"/>
        <dbReference type="ChEBI" id="CHEBI:30616"/>
        <dbReference type="ChEBI" id="CHEBI:61977"/>
        <dbReference type="ChEBI" id="CHEBI:456216"/>
        <dbReference type="EC" id="2.7.11.1"/>
    </reaction>
</comment>
<keyword evidence="5" id="KW-0479">Metal-binding</keyword>
<evidence type="ECO:0000256" key="3">
    <source>
        <dbReference type="ARBA" id="ARBA00022527"/>
    </source>
</evidence>
<evidence type="ECO:0000256" key="9">
    <source>
        <dbReference type="ARBA" id="ARBA00022842"/>
    </source>
</evidence>
<keyword evidence="8" id="KW-0067">ATP-binding</keyword>
<evidence type="ECO:0000256" key="2">
    <source>
        <dbReference type="ARBA" id="ARBA00012513"/>
    </source>
</evidence>
<keyword evidence="4" id="KW-0808">Transferase</keyword>
<feature type="domain" description="RIO kinase" evidence="13">
    <location>
        <begin position="41"/>
        <end position="267"/>
    </location>
</feature>
<organism evidence="14 15">
    <name type="scientific">Ruania alba</name>
    <dbReference type="NCBI Taxonomy" id="648782"/>
    <lineage>
        <taxon>Bacteria</taxon>
        <taxon>Bacillati</taxon>
        <taxon>Actinomycetota</taxon>
        <taxon>Actinomycetes</taxon>
        <taxon>Micrococcales</taxon>
        <taxon>Ruaniaceae</taxon>
        <taxon>Ruania</taxon>
    </lineage>
</organism>
<dbReference type="EC" id="2.7.11.1" evidence="2"/>
<evidence type="ECO:0000313" key="14">
    <source>
        <dbReference type="EMBL" id="SEE13579.1"/>
    </source>
</evidence>
<evidence type="ECO:0000256" key="4">
    <source>
        <dbReference type="ARBA" id="ARBA00022679"/>
    </source>
</evidence>
<dbReference type="Pfam" id="PF01163">
    <property type="entry name" value="RIO1"/>
    <property type="match status" value="1"/>
</dbReference>
<dbReference type="InterPro" id="IPR000687">
    <property type="entry name" value="RIO_kinase"/>
</dbReference>
<keyword evidence="9" id="KW-0460">Magnesium</keyword>
<dbReference type="GO" id="GO:0046872">
    <property type="term" value="F:metal ion binding"/>
    <property type="evidence" value="ECO:0007669"/>
    <property type="project" value="UniProtKB-KW"/>
</dbReference>
<accession>A0A1H5GD82</accession>
<dbReference type="InterPro" id="IPR018934">
    <property type="entry name" value="RIO_dom"/>
</dbReference>
<comment type="similarity">
    <text evidence="1">Belongs to the protein kinase superfamily. RIO-type Ser/Thr kinase family.</text>
</comment>
<gene>
    <name evidence="14" type="ORF">SAMN04488554_1614</name>
</gene>
<keyword evidence="7 14" id="KW-0418">Kinase</keyword>
<dbReference type="GO" id="GO:0005524">
    <property type="term" value="F:ATP binding"/>
    <property type="evidence" value="ECO:0007669"/>
    <property type="project" value="UniProtKB-KW"/>
</dbReference>
<evidence type="ECO:0000256" key="7">
    <source>
        <dbReference type="ARBA" id="ARBA00022777"/>
    </source>
</evidence>
<dbReference type="SMART" id="SM00090">
    <property type="entry name" value="RIO"/>
    <property type="match status" value="1"/>
</dbReference>
<keyword evidence="6" id="KW-0547">Nucleotide-binding</keyword>
<dbReference type="Proteomes" id="UP000199220">
    <property type="component" value="Unassembled WGS sequence"/>
</dbReference>
<proteinExistence type="inferred from homology"/>
<name>A0A1H5GD82_9MICO</name>
<dbReference type="Gene3D" id="3.30.200.20">
    <property type="entry name" value="Phosphorylase Kinase, domain 1"/>
    <property type="match status" value="1"/>
</dbReference>
<dbReference type="InterPro" id="IPR051272">
    <property type="entry name" value="RIO-type_Ser/Thr_kinase"/>
</dbReference>
<reference evidence="15" key="1">
    <citation type="submission" date="2016-10" db="EMBL/GenBank/DDBJ databases">
        <authorList>
            <person name="Varghese N."/>
            <person name="Submissions S."/>
        </authorList>
    </citation>
    <scope>NUCLEOTIDE SEQUENCE [LARGE SCALE GENOMIC DNA]</scope>
    <source>
        <strain evidence="15">DSM 21368</strain>
    </source>
</reference>
<evidence type="ECO:0000256" key="5">
    <source>
        <dbReference type="ARBA" id="ARBA00022723"/>
    </source>
</evidence>
<dbReference type="EMBL" id="FNTX01000001">
    <property type="protein sequence ID" value="SEE13579.1"/>
    <property type="molecule type" value="Genomic_DNA"/>
</dbReference>
<evidence type="ECO:0000256" key="12">
    <source>
        <dbReference type="SAM" id="MobiDB-lite"/>
    </source>
</evidence>
<keyword evidence="3" id="KW-0723">Serine/threonine-protein kinase</keyword>
<feature type="region of interest" description="Disordered" evidence="12">
    <location>
        <begin position="88"/>
        <end position="113"/>
    </location>
</feature>
<keyword evidence="15" id="KW-1185">Reference proteome</keyword>
<evidence type="ECO:0000256" key="8">
    <source>
        <dbReference type="ARBA" id="ARBA00022840"/>
    </source>
</evidence>
<evidence type="ECO:0000256" key="11">
    <source>
        <dbReference type="ARBA" id="ARBA00048679"/>
    </source>
</evidence>
<evidence type="ECO:0000256" key="10">
    <source>
        <dbReference type="ARBA" id="ARBA00047899"/>
    </source>
</evidence>
<dbReference type="SUPFAM" id="SSF56112">
    <property type="entry name" value="Protein kinase-like (PK-like)"/>
    <property type="match status" value="1"/>
</dbReference>
<feature type="compositionally biased region" description="Basic and acidic residues" evidence="12">
    <location>
        <begin position="90"/>
        <end position="110"/>
    </location>
</feature>
<dbReference type="RefSeq" id="WP_245708725.1">
    <property type="nucleotide sequence ID" value="NZ_FNTX01000001.1"/>
</dbReference>
<dbReference type="PANTHER" id="PTHR45723">
    <property type="entry name" value="SERINE/THREONINE-PROTEIN KINASE RIO1"/>
    <property type="match status" value="1"/>
</dbReference>
<sequence>MSTPSSPFDLPGGFDLADDQRWTMYGEPGVLTGPAPVPDWLITDDGAVETEIGTLKSGKEADVDLLERSAAGRAHLLAAKRYRSRTHRDFHRDSTYTEGRRERRSRDQRAVARGTRYGRTVQAGQWAATEFSVLCDLAAAGAPVPYPVQLDGTEILMELVTDTAGDPAPRLAATRPDRALLARYWEDVRRALRMFASRQLAHGDLSPYNVLATGERIVVIDVPQVVDLVANPHGIEILDRDCRTMCTWFTSHGLPQDPDVLLAELISFAW</sequence>